<feature type="compositionally biased region" description="Polar residues" evidence="1">
    <location>
        <begin position="53"/>
        <end position="65"/>
    </location>
</feature>
<name>A0A8S4D0B8_PLUXY</name>
<comment type="caution">
    <text evidence="2">The sequence shown here is derived from an EMBL/GenBank/DDBJ whole genome shotgun (WGS) entry which is preliminary data.</text>
</comment>
<sequence length="270" mass="28882">MAVVSSVLTSRGVFPWKNSSKPQEDQLKSSGVTWRIFGSKSSGNLSKALGSEGPNSLSPTSSAANTPHHHKRQGSSASEKQFEDLVASSIALIQHDRRPLPHTRCLLAWPDVDAPRRHQLSHLVPGQLPVLLLLSRRAHRPARASAQPCCRATHHGPPQPFRGAHRKCLLHAPPLSSPAAASATRPASADVSSAREGSRAPLIPARLIFMNCEPHHILHTQTQILLNAHVVRRCAGVRPPKMAGSEQSTSRAAAAPPPAPPPGPADRRAP</sequence>
<proteinExistence type="predicted"/>
<evidence type="ECO:0000313" key="2">
    <source>
        <dbReference type="EMBL" id="CAG9087437.1"/>
    </source>
</evidence>
<organism evidence="2 3">
    <name type="scientific">Plutella xylostella</name>
    <name type="common">Diamondback moth</name>
    <name type="synonym">Plutella maculipennis</name>
    <dbReference type="NCBI Taxonomy" id="51655"/>
    <lineage>
        <taxon>Eukaryota</taxon>
        <taxon>Metazoa</taxon>
        <taxon>Ecdysozoa</taxon>
        <taxon>Arthropoda</taxon>
        <taxon>Hexapoda</taxon>
        <taxon>Insecta</taxon>
        <taxon>Pterygota</taxon>
        <taxon>Neoptera</taxon>
        <taxon>Endopterygota</taxon>
        <taxon>Lepidoptera</taxon>
        <taxon>Glossata</taxon>
        <taxon>Ditrysia</taxon>
        <taxon>Yponomeutoidea</taxon>
        <taxon>Plutellidae</taxon>
        <taxon>Plutella</taxon>
    </lineage>
</organism>
<keyword evidence="3" id="KW-1185">Reference proteome</keyword>
<feature type="region of interest" description="Disordered" evidence="1">
    <location>
        <begin position="45"/>
        <end position="79"/>
    </location>
</feature>
<reference evidence="2" key="1">
    <citation type="submission" date="2020-11" db="EMBL/GenBank/DDBJ databases">
        <authorList>
            <person name="Whiteford S."/>
        </authorList>
    </citation>
    <scope>NUCLEOTIDE SEQUENCE</scope>
</reference>
<feature type="region of interest" description="Disordered" evidence="1">
    <location>
        <begin position="145"/>
        <end position="197"/>
    </location>
</feature>
<protein>
    <submittedName>
        <fullName evidence="2">(diamondback moth) hypothetical protein</fullName>
    </submittedName>
</protein>
<evidence type="ECO:0000256" key="1">
    <source>
        <dbReference type="SAM" id="MobiDB-lite"/>
    </source>
</evidence>
<feature type="compositionally biased region" description="Low complexity" evidence="1">
    <location>
        <begin position="172"/>
        <end position="189"/>
    </location>
</feature>
<accession>A0A8S4D0B8</accession>
<dbReference type="Proteomes" id="UP000653454">
    <property type="component" value="Unassembled WGS sequence"/>
</dbReference>
<dbReference type="EMBL" id="CAJHNJ030000001">
    <property type="protein sequence ID" value="CAG9087437.1"/>
    <property type="molecule type" value="Genomic_DNA"/>
</dbReference>
<feature type="compositionally biased region" description="Pro residues" evidence="1">
    <location>
        <begin position="255"/>
        <end position="264"/>
    </location>
</feature>
<feature type="region of interest" description="Disordered" evidence="1">
    <location>
        <begin position="239"/>
        <end position="270"/>
    </location>
</feature>
<dbReference type="AlphaFoldDB" id="A0A8S4D0B8"/>
<evidence type="ECO:0000313" key="3">
    <source>
        <dbReference type="Proteomes" id="UP000653454"/>
    </source>
</evidence>
<gene>
    <name evidence="2" type="ORF">PLXY2_LOCUS376</name>
</gene>